<feature type="compositionally biased region" description="Pro residues" evidence="12">
    <location>
        <begin position="52"/>
        <end position="62"/>
    </location>
</feature>
<dbReference type="SMART" id="SM00959">
    <property type="entry name" value="Rho_N"/>
    <property type="match status" value="1"/>
</dbReference>
<dbReference type="OrthoDB" id="9805197at2"/>
<dbReference type="FunFam" id="3.40.50.300:FF:000072">
    <property type="entry name" value="Transcription termination factor Rho"/>
    <property type="match status" value="1"/>
</dbReference>
<dbReference type="EMBL" id="LYVJ01000003">
    <property type="protein sequence ID" value="OBU68945.1"/>
    <property type="molecule type" value="Genomic_DNA"/>
</dbReference>
<keyword evidence="8 9" id="KW-0804">Transcription</keyword>
<dbReference type="SMART" id="SM00357">
    <property type="entry name" value="CSP"/>
    <property type="match status" value="1"/>
</dbReference>
<dbReference type="Proteomes" id="UP000092256">
    <property type="component" value="Unassembled WGS sequence"/>
</dbReference>
<dbReference type="GO" id="GO:0008186">
    <property type="term" value="F:ATP-dependent activity, acting on RNA"/>
    <property type="evidence" value="ECO:0007669"/>
    <property type="project" value="UniProtKB-UniRule"/>
</dbReference>
<evidence type="ECO:0000256" key="9">
    <source>
        <dbReference type="HAMAP-Rule" id="MF_01884"/>
    </source>
</evidence>
<evidence type="ECO:0000256" key="11">
    <source>
        <dbReference type="PROSITE-ProRule" id="PRU01203"/>
    </source>
</evidence>
<dbReference type="InterPro" id="IPR004665">
    <property type="entry name" value="Term_rho"/>
</dbReference>
<dbReference type="InterPro" id="IPR041703">
    <property type="entry name" value="Rho_factor_ATP-bd"/>
</dbReference>
<gene>
    <name evidence="9" type="primary">rho</name>
    <name evidence="14" type="ORF">A9K58_04200</name>
</gene>
<dbReference type="Gene3D" id="2.40.50.140">
    <property type="entry name" value="Nucleic acid-binding proteins"/>
    <property type="match status" value="1"/>
</dbReference>
<dbReference type="CDD" id="cd04459">
    <property type="entry name" value="Rho_CSD"/>
    <property type="match status" value="1"/>
</dbReference>
<dbReference type="InterPro" id="IPR011112">
    <property type="entry name" value="Rho-like_N"/>
</dbReference>
<dbReference type="Gene3D" id="1.10.720.10">
    <property type="match status" value="1"/>
</dbReference>
<dbReference type="PANTHER" id="PTHR46425">
    <property type="entry name" value="TRANSCRIPTION TERMINATION FACTOR RHO"/>
    <property type="match status" value="1"/>
</dbReference>
<dbReference type="Gene3D" id="3.40.50.300">
    <property type="entry name" value="P-loop containing nucleotide triphosphate hydrolases"/>
    <property type="match status" value="1"/>
</dbReference>
<dbReference type="GO" id="GO:0004386">
    <property type="term" value="F:helicase activity"/>
    <property type="evidence" value="ECO:0007669"/>
    <property type="project" value="UniProtKB-UniRule"/>
</dbReference>
<dbReference type="SUPFAM" id="SSF68912">
    <property type="entry name" value="Rho N-terminal domain-like"/>
    <property type="match status" value="1"/>
</dbReference>
<feature type="compositionally biased region" description="Low complexity" evidence="12">
    <location>
        <begin position="27"/>
        <end position="51"/>
    </location>
</feature>
<keyword evidence="6 9" id="KW-0694">RNA-binding</keyword>
<dbReference type="PANTHER" id="PTHR46425:SF1">
    <property type="entry name" value="TRANSCRIPTION TERMINATION FACTOR RHO"/>
    <property type="match status" value="1"/>
</dbReference>
<dbReference type="PROSITE" id="PS51856">
    <property type="entry name" value="RHO_RNA_BD"/>
    <property type="match status" value="1"/>
</dbReference>
<dbReference type="GO" id="GO:0003723">
    <property type="term" value="F:RNA binding"/>
    <property type="evidence" value="ECO:0007669"/>
    <property type="project" value="UniProtKB-UniRule"/>
</dbReference>
<dbReference type="InterPro" id="IPR011113">
    <property type="entry name" value="Rho_RNA-bd"/>
</dbReference>
<evidence type="ECO:0000256" key="8">
    <source>
        <dbReference type="ARBA" id="ARBA00023163"/>
    </source>
</evidence>
<sequence length="582" mass="63871">MSDNTSETGSADAPAEKRVRKPRVSKAAAPAAAETSAAPAQPTLPLAAAPEAPAPATAPAPSAPAAEAPASSSGGEGGEGRESGQAQQPHRQGGGQNQGQNPYNQNGQQGQGQGNRRDRFRNRRDRDRDRNNRFRDDGMPNDGGEQQPFVPRPHANVPEGFPVYSLSDLKRMPAQKLLEIAEQLQISEGVARARKQDVIFALLKVLTRHGDGVAADGVLEILPDGFGFLRAAEASYLAGPDDTYISPSQIRRFNLRTGDHISGRIRFPKDGERYFALNIVDTINGEPIEASKNKVLFENLTALFPRRRFTLERGNGSSEDITGRILDLMAPQGKGQRSLIVSQPKAGKTMMMQQVATAITTNHPDVHLIVLLIDERPEEVTEMQRTVRGEVISSTFDEPAARHVQVAEMVIERAKRLVEHKKDVVILLDSITRLARAYNNVVPSSGKVLTGGVDANALHRPKRFFGAARNVEEGGSLTIIATALVDTGSKMDEVIYEEFKGTGNSEVHLSRRIAEKRVFPAIDINRSGTRREDLLIEPELLQKIWILRKLLHPMDEMAAMEFLLDKMKNTKSNDEFFGSMKR</sequence>
<dbReference type="SUPFAM" id="SSF52540">
    <property type="entry name" value="P-loop containing nucleoside triphosphate hydrolases"/>
    <property type="match status" value="1"/>
</dbReference>
<keyword evidence="1 9" id="KW-0806">Transcription termination</keyword>
<evidence type="ECO:0000256" key="5">
    <source>
        <dbReference type="ARBA" id="ARBA00022840"/>
    </source>
</evidence>
<keyword evidence="2 9" id="KW-0547">Nucleotide-binding</keyword>
<evidence type="ECO:0000256" key="10">
    <source>
        <dbReference type="NCBIfam" id="TIGR00767"/>
    </source>
</evidence>
<organism evidence="14 15">
    <name type="scientific">Stenotrophomonas maltophilia</name>
    <name type="common">Pseudomonas maltophilia</name>
    <name type="synonym">Xanthomonas maltophilia</name>
    <dbReference type="NCBI Taxonomy" id="40324"/>
    <lineage>
        <taxon>Bacteria</taxon>
        <taxon>Pseudomonadati</taxon>
        <taxon>Pseudomonadota</taxon>
        <taxon>Gammaproteobacteria</taxon>
        <taxon>Lysobacterales</taxon>
        <taxon>Lysobacteraceae</taxon>
        <taxon>Stenotrophomonas</taxon>
        <taxon>Stenotrophomonas maltophilia group</taxon>
    </lineage>
</organism>
<accession>A0A1A6Y1W5</accession>
<evidence type="ECO:0000256" key="1">
    <source>
        <dbReference type="ARBA" id="ARBA00022472"/>
    </source>
</evidence>
<proteinExistence type="inferred from homology"/>
<keyword evidence="3 9" id="KW-0378">Hydrolase</keyword>
<dbReference type="InterPro" id="IPR027417">
    <property type="entry name" value="P-loop_NTPase"/>
</dbReference>
<evidence type="ECO:0000256" key="2">
    <source>
        <dbReference type="ARBA" id="ARBA00022741"/>
    </source>
</evidence>
<feature type="compositionally biased region" description="Basic and acidic residues" evidence="12">
    <location>
        <begin position="124"/>
        <end position="138"/>
    </location>
</feature>
<feature type="region of interest" description="Disordered" evidence="12">
    <location>
        <begin position="1"/>
        <end position="157"/>
    </location>
</feature>
<evidence type="ECO:0000256" key="3">
    <source>
        <dbReference type="ARBA" id="ARBA00022801"/>
    </source>
</evidence>
<evidence type="ECO:0000256" key="12">
    <source>
        <dbReference type="SAM" id="MobiDB-lite"/>
    </source>
</evidence>
<feature type="binding site" evidence="9">
    <location>
        <begin position="345"/>
        <end position="350"/>
    </location>
    <ligand>
        <name>ATP</name>
        <dbReference type="ChEBI" id="CHEBI:30616"/>
    </ligand>
</feature>
<dbReference type="InterPro" id="IPR003593">
    <property type="entry name" value="AAA+_ATPase"/>
</dbReference>
<evidence type="ECO:0000256" key="4">
    <source>
        <dbReference type="ARBA" id="ARBA00022806"/>
    </source>
</evidence>
<dbReference type="InterPro" id="IPR012340">
    <property type="entry name" value="NA-bd_OB-fold"/>
</dbReference>
<keyword evidence="7 9" id="KW-0805">Transcription regulation</keyword>
<dbReference type="SMART" id="SM00382">
    <property type="entry name" value="AAA"/>
    <property type="match status" value="1"/>
</dbReference>
<dbReference type="HAMAP" id="MF_01884">
    <property type="entry name" value="Rho"/>
    <property type="match status" value="1"/>
</dbReference>
<dbReference type="Pfam" id="PF07497">
    <property type="entry name" value="Rho_RNA_bind"/>
    <property type="match status" value="1"/>
</dbReference>
<dbReference type="Pfam" id="PF00006">
    <property type="entry name" value="ATP-synt_ab"/>
    <property type="match status" value="1"/>
</dbReference>
<evidence type="ECO:0000313" key="15">
    <source>
        <dbReference type="Proteomes" id="UP000092256"/>
    </source>
</evidence>
<comment type="similarity">
    <text evidence="9 11">Belongs to the Rho family.</text>
</comment>
<dbReference type="GO" id="GO:0005524">
    <property type="term" value="F:ATP binding"/>
    <property type="evidence" value="ECO:0007669"/>
    <property type="project" value="UniProtKB-UniRule"/>
</dbReference>
<dbReference type="GO" id="GO:0006353">
    <property type="term" value="P:DNA-templated transcription termination"/>
    <property type="evidence" value="ECO:0007669"/>
    <property type="project" value="UniProtKB-UniRule"/>
</dbReference>
<comment type="caution">
    <text evidence="9">Lacks conserved residue(s) required for the propagation of feature annotation.</text>
</comment>
<feature type="domain" description="Rho RNA-BD" evidence="13">
    <location>
        <begin position="212"/>
        <end position="287"/>
    </location>
</feature>
<dbReference type="GO" id="GO:0016787">
    <property type="term" value="F:hydrolase activity"/>
    <property type="evidence" value="ECO:0007669"/>
    <property type="project" value="UniProtKB-KW"/>
</dbReference>
<dbReference type="InterPro" id="IPR036269">
    <property type="entry name" value="Rho_N_sf"/>
</dbReference>
<dbReference type="Pfam" id="PF07498">
    <property type="entry name" value="Rho_N"/>
    <property type="match status" value="1"/>
</dbReference>
<dbReference type="EC" id="3.6.4.-" evidence="9 10"/>
<dbReference type="GO" id="GO:0005829">
    <property type="term" value="C:cytosol"/>
    <property type="evidence" value="ECO:0007669"/>
    <property type="project" value="UniProtKB-ARBA"/>
</dbReference>
<dbReference type="NCBIfam" id="NF006886">
    <property type="entry name" value="PRK09376.1"/>
    <property type="match status" value="1"/>
</dbReference>
<keyword evidence="5 9" id="KW-0067">ATP-binding</keyword>
<feature type="binding site" evidence="9">
    <location>
        <begin position="333"/>
        <end position="338"/>
    </location>
    <ligand>
        <name>ATP</name>
        <dbReference type="ChEBI" id="CHEBI:30616"/>
    </ligand>
</feature>
<dbReference type="RefSeq" id="WP_065198158.1">
    <property type="nucleotide sequence ID" value="NZ_LYVJ01000003.1"/>
</dbReference>
<dbReference type="InterPro" id="IPR000194">
    <property type="entry name" value="ATPase_F1/V1/A1_a/bsu_nucl-bd"/>
</dbReference>
<evidence type="ECO:0000256" key="7">
    <source>
        <dbReference type="ARBA" id="ARBA00023015"/>
    </source>
</evidence>
<feature type="compositionally biased region" description="Low complexity" evidence="12">
    <location>
        <begin position="98"/>
        <end position="108"/>
    </location>
</feature>
<keyword evidence="4 9" id="KW-0347">Helicase</keyword>
<feature type="binding site" evidence="9">
    <location>
        <position position="376"/>
    </location>
    <ligand>
        <name>ATP</name>
        <dbReference type="ChEBI" id="CHEBI:30616"/>
    </ligand>
</feature>
<dbReference type="SUPFAM" id="SSF50249">
    <property type="entry name" value="Nucleic acid-binding proteins"/>
    <property type="match status" value="1"/>
</dbReference>
<feature type="compositionally biased region" description="Low complexity" evidence="12">
    <location>
        <begin position="63"/>
        <end position="73"/>
    </location>
</feature>
<evidence type="ECO:0000256" key="6">
    <source>
        <dbReference type="ARBA" id="ARBA00022884"/>
    </source>
</evidence>
<evidence type="ECO:0000313" key="14">
    <source>
        <dbReference type="EMBL" id="OBU68945.1"/>
    </source>
</evidence>
<dbReference type="NCBIfam" id="TIGR00767">
    <property type="entry name" value="rho"/>
    <property type="match status" value="1"/>
</dbReference>
<comment type="function">
    <text evidence="9">Facilitates transcription termination by a mechanism that involves Rho binding to the nascent RNA, activation of Rho's RNA-dependent ATPase activity, and release of the mRNA from the DNA template.</text>
</comment>
<reference evidence="14 15" key="1">
    <citation type="submission" date="2016-05" db="EMBL/GenBank/DDBJ databases">
        <title>Draft Genome Sequences of Stenotrophomonas maltophilia Strains Sm32COP, Sm41DVV, Sm46PAILV, SmF3, SmF22, SmSOFb1 and SmCVFa1, Isolated from Different Manures, in France.</title>
        <authorList>
            <person name="Nazaret S."/>
            <person name="Bodilis J."/>
        </authorList>
    </citation>
    <scope>NUCLEOTIDE SEQUENCE [LARGE SCALE GENOMIC DNA]</scope>
    <source>
        <strain evidence="14 15">Sm46PAILV</strain>
    </source>
</reference>
<evidence type="ECO:0000259" key="13">
    <source>
        <dbReference type="PROSITE" id="PS51856"/>
    </source>
</evidence>
<comment type="subunit">
    <text evidence="9">Homohexamer. The homohexamer assembles into an open ring structure.</text>
</comment>
<dbReference type="AlphaFoldDB" id="A0A1A6Y1W5"/>
<dbReference type="InterPro" id="IPR011129">
    <property type="entry name" value="CSD"/>
</dbReference>
<comment type="caution">
    <text evidence="14">The sequence shown here is derived from an EMBL/GenBank/DDBJ whole genome shotgun (WGS) entry which is preliminary data.</text>
</comment>
<protein>
    <recommendedName>
        <fullName evidence="9 10">Transcription termination factor Rho</fullName>
        <ecNumber evidence="9 10">3.6.4.-</ecNumber>
    </recommendedName>
    <alternativeName>
        <fullName evidence="9">ATP-dependent helicase Rho</fullName>
    </alternativeName>
</protein>
<dbReference type="CDD" id="cd01128">
    <property type="entry name" value="rho_factor_C"/>
    <property type="match status" value="1"/>
</dbReference>
<name>A0A1A6Y1W5_STEMA</name>